<sequence>MSRHTIELPSTTSASRAIVVIGYQSGANGPHYFCYLFDATDPMTTPLWNSLFAPGYGEVQEADGFDEVLQKWGVQLPDFLKRALREDWVKNQLNTEYCWQADGSFDQIR</sequence>
<organism evidence="1 2">
    <name type="scientific">Pseudomonas putida</name>
    <name type="common">Arthrobacter siderocapsulatus</name>
    <dbReference type="NCBI Taxonomy" id="303"/>
    <lineage>
        <taxon>Bacteria</taxon>
        <taxon>Pseudomonadati</taxon>
        <taxon>Pseudomonadota</taxon>
        <taxon>Gammaproteobacteria</taxon>
        <taxon>Pseudomonadales</taxon>
        <taxon>Pseudomonadaceae</taxon>
        <taxon>Pseudomonas</taxon>
    </lineage>
</organism>
<proteinExistence type="predicted"/>
<dbReference type="AlphaFoldDB" id="A0A1L7NN26"/>
<protein>
    <submittedName>
        <fullName evidence="1">Uncharacterized protein</fullName>
    </submittedName>
</protein>
<geneLocation type="plasmid" evidence="2">
    <name>pkf715a dna</name>
</geneLocation>
<accession>A0A1L7NN26</accession>
<reference evidence="1 2" key="1">
    <citation type="submission" date="2015-11" db="EMBL/GenBank/DDBJ databases">
        <title>Complete genome sequencing of a biphenyl-degrading bacterium, Pseudomonas putida KF715 (=NBRC110667).</title>
        <authorList>
            <person name="Suenaga H."/>
            <person name="Fujihara N."/>
            <person name="Watanabe T."/>
            <person name="Hirose J."/>
            <person name="Kimura N."/>
            <person name="Yamazoe A."/>
            <person name="Hosoyama A."/>
            <person name="Shimodaira J."/>
            <person name="Furukawa K."/>
        </authorList>
    </citation>
    <scope>NUCLEOTIDE SEQUENCE [LARGE SCALE GENOMIC DNA]</scope>
    <source>
        <strain evidence="1 2">KF715</strain>
        <plasmid evidence="2">Plasmid pkf715a dna</plasmid>
    </source>
</reference>
<dbReference type="Proteomes" id="UP000218731">
    <property type="component" value="Plasmid pKF715A"/>
</dbReference>
<dbReference type="RefSeq" id="WP_020307633.1">
    <property type="nucleotide sequence ID" value="NZ_AP015030.1"/>
</dbReference>
<dbReference type="EMBL" id="AP015030">
    <property type="protein sequence ID" value="BAW26844.1"/>
    <property type="molecule type" value="Genomic_DNA"/>
</dbReference>
<name>A0A1L7NN26_PSEPU</name>
<keyword evidence="1" id="KW-0614">Plasmid</keyword>
<evidence type="ECO:0000313" key="1">
    <source>
        <dbReference type="EMBL" id="BAW26844.1"/>
    </source>
</evidence>
<evidence type="ECO:0000313" key="2">
    <source>
        <dbReference type="Proteomes" id="UP000218731"/>
    </source>
</evidence>
<gene>
    <name evidence="1" type="ORF">KF715C_pA3390</name>
</gene>